<dbReference type="AlphaFoldDB" id="F0YDD4"/>
<dbReference type="InParanoid" id="F0YDD4"/>
<feature type="domain" description="Histone deacetylase" evidence="2">
    <location>
        <begin position="37"/>
        <end position="304"/>
    </location>
</feature>
<dbReference type="PRINTS" id="PR01270">
    <property type="entry name" value="HDASUPER"/>
</dbReference>
<dbReference type="InterPro" id="IPR023696">
    <property type="entry name" value="Ureohydrolase_dom_sf"/>
</dbReference>
<sequence>MLRRTCALLAVRRARGLATRPVFYYNDVWEFPLPENHRFPMAKYRLVREALQAEGVAAAFEPSPLASLTDLTTTHCRGYCERFVGGKLTAAENRNIGFPWSPAGVNRALSSTGGTVAAARAVADARRAGGGLRVAGHVAGGTHHAFFDRGEGFCVFSDIAVAANVLLRDYGDVVEKILVVDVDVHQGNGNAKLFEGAPAVTTFSMHCDGNYFSEKRASDVDVEVPAGAGDGEYLRLLKSYVQMLAGGGADVVFLQAGVDPSEHDRLGKLRLTADGLRRRNKLLLDAFLRKGASVVVTMGGGYPKNLDPASPEYRAIVEAHADVYREAAAASARHNDASS</sequence>
<dbReference type="Proteomes" id="UP000002729">
    <property type="component" value="Unassembled WGS sequence"/>
</dbReference>
<dbReference type="PANTHER" id="PTHR10625:SF19">
    <property type="entry name" value="HISTONE DEACETYLASE 12"/>
    <property type="match status" value="1"/>
</dbReference>
<evidence type="ECO:0000313" key="3">
    <source>
        <dbReference type="EMBL" id="EGB06721.1"/>
    </source>
</evidence>
<protein>
    <submittedName>
        <fullName evidence="3">Uncharacterized protein HDA</fullName>
    </submittedName>
</protein>
<dbReference type="InterPro" id="IPR044150">
    <property type="entry name" value="HDAC_classIV"/>
</dbReference>
<dbReference type="eggNOG" id="KOG1344">
    <property type="taxonomic scope" value="Eukaryota"/>
</dbReference>
<dbReference type="OrthoDB" id="424012at2759"/>
<gene>
    <name evidence="3" type="primary">HDA</name>
    <name evidence="3" type="ORF">AURANDRAFT_28875</name>
</gene>
<reference evidence="3 4" key="1">
    <citation type="journal article" date="2011" name="Proc. Natl. Acad. Sci. U.S.A.">
        <title>Niche of harmful alga Aureococcus anophagefferens revealed through ecogenomics.</title>
        <authorList>
            <person name="Gobler C.J."/>
            <person name="Berry D.L."/>
            <person name="Dyhrman S.T."/>
            <person name="Wilhelm S.W."/>
            <person name="Salamov A."/>
            <person name="Lobanov A.V."/>
            <person name="Zhang Y."/>
            <person name="Collier J.L."/>
            <person name="Wurch L.L."/>
            <person name="Kustka A.B."/>
            <person name="Dill B.D."/>
            <person name="Shah M."/>
            <person name="VerBerkmoes N.C."/>
            <person name="Kuo A."/>
            <person name="Terry A."/>
            <person name="Pangilinan J."/>
            <person name="Lindquist E.A."/>
            <person name="Lucas S."/>
            <person name="Paulsen I.T."/>
            <person name="Hattenrath-Lehmann T.K."/>
            <person name="Talmage S.C."/>
            <person name="Walker E.A."/>
            <person name="Koch F."/>
            <person name="Burson A.M."/>
            <person name="Marcoval M.A."/>
            <person name="Tang Y.Z."/>
            <person name="Lecleir G.R."/>
            <person name="Coyne K.J."/>
            <person name="Berg G.M."/>
            <person name="Bertrand E.M."/>
            <person name="Saito M.A."/>
            <person name="Gladyshev V.N."/>
            <person name="Grigoriev I.V."/>
        </authorList>
    </citation>
    <scope>NUCLEOTIDE SEQUENCE [LARGE SCALE GENOMIC DNA]</scope>
    <source>
        <strain evidence="4">CCMP 1984</strain>
    </source>
</reference>
<dbReference type="PANTHER" id="PTHR10625">
    <property type="entry name" value="HISTONE DEACETYLASE HDAC1-RELATED"/>
    <property type="match status" value="1"/>
</dbReference>
<dbReference type="InterPro" id="IPR023801">
    <property type="entry name" value="His_deacetylse_dom"/>
</dbReference>
<dbReference type="EMBL" id="GL833133">
    <property type="protein sequence ID" value="EGB06721.1"/>
    <property type="molecule type" value="Genomic_DNA"/>
</dbReference>
<dbReference type="GO" id="GO:0016787">
    <property type="term" value="F:hydrolase activity"/>
    <property type="evidence" value="ECO:0007669"/>
    <property type="project" value="UniProtKB-KW"/>
</dbReference>
<dbReference type="InterPro" id="IPR037138">
    <property type="entry name" value="His_deacetylse_dom_sf"/>
</dbReference>
<dbReference type="OMA" id="HHAFAGH"/>
<dbReference type="GO" id="GO:0004407">
    <property type="term" value="F:histone deacetylase activity"/>
    <property type="evidence" value="ECO:0007669"/>
    <property type="project" value="InterPro"/>
</dbReference>
<dbReference type="GO" id="GO:0040029">
    <property type="term" value="P:epigenetic regulation of gene expression"/>
    <property type="evidence" value="ECO:0007669"/>
    <property type="project" value="TreeGrafter"/>
</dbReference>
<keyword evidence="4" id="KW-1185">Reference proteome</keyword>
<evidence type="ECO:0000256" key="1">
    <source>
        <dbReference type="ARBA" id="ARBA00022801"/>
    </source>
</evidence>
<organism evidence="4">
    <name type="scientific">Aureococcus anophagefferens</name>
    <name type="common">Harmful bloom alga</name>
    <dbReference type="NCBI Taxonomy" id="44056"/>
    <lineage>
        <taxon>Eukaryota</taxon>
        <taxon>Sar</taxon>
        <taxon>Stramenopiles</taxon>
        <taxon>Ochrophyta</taxon>
        <taxon>Pelagophyceae</taxon>
        <taxon>Pelagomonadales</taxon>
        <taxon>Pelagomonadaceae</taxon>
        <taxon>Aureococcus</taxon>
    </lineage>
</organism>
<accession>F0YDD4</accession>
<dbReference type="GeneID" id="20220629"/>
<dbReference type="KEGG" id="aaf:AURANDRAFT_28875"/>
<evidence type="ECO:0000313" key="4">
    <source>
        <dbReference type="Proteomes" id="UP000002729"/>
    </source>
</evidence>
<evidence type="ECO:0000259" key="2">
    <source>
        <dbReference type="Pfam" id="PF00850"/>
    </source>
</evidence>
<dbReference type="InterPro" id="IPR000286">
    <property type="entry name" value="HDACs"/>
</dbReference>
<keyword evidence="1" id="KW-0378">Hydrolase</keyword>
<name>F0YDD4_AURAN</name>
<dbReference type="RefSeq" id="XP_009038471.1">
    <property type="nucleotide sequence ID" value="XM_009040223.1"/>
</dbReference>
<dbReference type="CDD" id="cd09993">
    <property type="entry name" value="HDAC_classIV"/>
    <property type="match status" value="1"/>
</dbReference>
<dbReference type="Pfam" id="PF00850">
    <property type="entry name" value="Hist_deacetyl"/>
    <property type="match status" value="1"/>
</dbReference>
<proteinExistence type="predicted"/>
<dbReference type="Gene3D" id="3.40.800.20">
    <property type="entry name" value="Histone deacetylase domain"/>
    <property type="match status" value="1"/>
</dbReference>
<dbReference type="SUPFAM" id="SSF52768">
    <property type="entry name" value="Arginase/deacetylase"/>
    <property type="match status" value="1"/>
</dbReference>